<organism evidence="2 3">
    <name type="scientific">Conger conger</name>
    <name type="common">Conger eel</name>
    <name type="synonym">Muraena conger</name>
    <dbReference type="NCBI Taxonomy" id="82655"/>
    <lineage>
        <taxon>Eukaryota</taxon>
        <taxon>Metazoa</taxon>
        <taxon>Chordata</taxon>
        <taxon>Craniata</taxon>
        <taxon>Vertebrata</taxon>
        <taxon>Euteleostomi</taxon>
        <taxon>Actinopterygii</taxon>
        <taxon>Neopterygii</taxon>
        <taxon>Teleostei</taxon>
        <taxon>Anguilliformes</taxon>
        <taxon>Congridae</taxon>
        <taxon>Conger</taxon>
    </lineage>
</organism>
<feature type="compositionally biased region" description="Polar residues" evidence="1">
    <location>
        <begin position="40"/>
        <end position="49"/>
    </location>
</feature>
<dbReference type="Proteomes" id="UP001152803">
    <property type="component" value="Unassembled WGS sequence"/>
</dbReference>
<reference evidence="2" key="1">
    <citation type="journal article" date="2023" name="Science">
        <title>Genome structures resolve the early diversification of teleost fishes.</title>
        <authorList>
            <person name="Parey E."/>
            <person name="Louis A."/>
            <person name="Montfort J."/>
            <person name="Bouchez O."/>
            <person name="Roques C."/>
            <person name="Iampietro C."/>
            <person name="Lluch J."/>
            <person name="Castinel A."/>
            <person name="Donnadieu C."/>
            <person name="Desvignes T."/>
            <person name="Floi Bucao C."/>
            <person name="Jouanno E."/>
            <person name="Wen M."/>
            <person name="Mejri S."/>
            <person name="Dirks R."/>
            <person name="Jansen H."/>
            <person name="Henkel C."/>
            <person name="Chen W.J."/>
            <person name="Zahm M."/>
            <person name="Cabau C."/>
            <person name="Klopp C."/>
            <person name="Thompson A.W."/>
            <person name="Robinson-Rechavi M."/>
            <person name="Braasch I."/>
            <person name="Lecointre G."/>
            <person name="Bobe J."/>
            <person name="Postlethwait J.H."/>
            <person name="Berthelot C."/>
            <person name="Roest Crollius H."/>
            <person name="Guiguen Y."/>
        </authorList>
    </citation>
    <scope>NUCLEOTIDE SEQUENCE</scope>
    <source>
        <strain evidence="2">Concon-B</strain>
    </source>
</reference>
<feature type="region of interest" description="Disordered" evidence="1">
    <location>
        <begin position="35"/>
        <end position="60"/>
    </location>
</feature>
<evidence type="ECO:0000256" key="1">
    <source>
        <dbReference type="SAM" id="MobiDB-lite"/>
    </source>
</evidence>
<keyword evidence="3" id="KW-1185">Reference proteome</keyword>
<evidence type="ECO:0000313" key="3">
    <source>
        <dbReference type="Proteomes" id="UP001152803"/>
    </source>
</evidence>
<proteinExistence type="predicted"/>
<dbReference type="EMBL" id="JAFJMO010000012">
    <property type="protein sequence ID" value="KAJ8261490.1"/>
    <property type="molecule type" value="Genomic_DNA"/>
</dbReference>
<comment type="caution">
    <text evidence="2">The sequence shown here is derived from an EMBL/GenBank/DDBJ whole genome shotgun (WGS) entry which is preliminary data.</text>
</comment>
<sequence length="105" mass="11951">MPQGQRLGNKEARTRVKEYKGLGLKNRIRRTSKVQLRRTGINTQGNETTDAGHGNEGGLTNKYQVRHMKGRNEVMIQTEIRIITENNEFPGHLPSDNQGLLLEQQ</sequence>
<name>A0A9Q1D891_CONCO</name>
<protein>
    <submittedName>
        <fullName evidence="2">Uncharacterized protein</fullName>
    </submittedName>
</protein>
<evidence type="ECO:0000313" key="2">
    <source>
        <dbReference type="EMBL" id="KAJ8261490.1"/>
    </source>
</evidence>
<accession>A0A9Q1D891</accession>
<gene>
    <name evidence="2" type="ORF">COCON_G00172130</name>
</gene>
<dbReference type="AlphaFoldDB" id="A0A9Q1D891"/>